<dbReference type="PANTHER" id="PTHR44688:SF16">
    <property type="entry name" value="DNA-BINDING TRANSCRIPTIONAL ACTIVATOR DEVR_DOSR"/>
    <property type="match status" value="1"/>
</dbReference>
<dbReference type="SUPFAM" id="SSF46894">
    <property type="entry name" value="C-terminal effector domain of the bipartite response regulators"/>
    <property type="match status" value="1"/>
</dbReference>
<evidence type="ECO:0000259" key="5">
    <source>
        <dbReference type="PROSITE" id="PS50043"/>
    </source>
</evidence>
<dbReference type="PANTHER" id="PTHR44688">
    <property type="entry name" value="DNA-BINDING TRANSCRIPTIONAL ACTIVATOR DEVR_DOSR"/>
    <property type="match status" value="1"/>
</dbReference>
<dbReference type="PRINTS" id="PR00038">
    <property type="entry name" value="HTHLUXR"/>
</dbReference>
<feature type="region of interest" description="Disordered" evidence="4">
    <location>
        <begin position="105"/>
        <end position="134"/>
    </location>
</feature>
<dbReference type="SMART" id="SM00421">
    <property type="entry name" value="HTH_LUXR"/>
    <property type="match status" value="1"/>
</dbReference>
<accession>A0ABP5Y5W5</accession>
<feature type="domain" description="HTH luxR-type" evidence="5">
    <location>
        <begin position="40"/>
        <end position="105"/>
    </location>
</feature>
<dbReference type="PROSITE" id="PS00622">
    <property type="entry name" value="HTH_LUXR_1"/>
    <property type="match status" value="1"/>
</dbReference>
<dbReference type="PROSITE" id="PS50043">
    <property type="entry name" value="HTH_LUXR_2"/>
    <property type="match status" value="1"/>
</dbReference>
<dbReference type="EMBL" id="BAAARE010000003">
    <property type="protein sequence ID" value="GAA2474209.1"/>
    <property type="molecule type" value="Genomic_DNA"/>
</dbReference>
<sequence>MNEPSTHPRDVQRLVQALRDSGSPDDPAHDLGDHAHGPDEDGRRPELTPRQWEILREVAAGATNQQVGHRLGVSEATVRKHLEHVFERLQVASRTEAVMAVSRYLDPPGGSAGPVEVAPEAPEAPQAPGVRSPR</sequence>
<dbReference type="InterPro" id="IPR000792">
    <property type="entry name" value="Tscrpt_reg_LuxR_C"/>
</dbReference>
<dbReference type="Gene3D" id="1.10.10.10">
    <property type="entry name" value="Winged helix-like DNA-binding domain superfamily/Winged helix DNA-binding domain"/>
    <property type="match status" value="1"/>
</dbReference>
<gene>
    <name evidence="6" type="ORF">GCM10009858_09500</name>
</gene>
<name>A0ABP5Y5W5_9MICO</name>
<comment type="caution">
    <text evidence="6">The sequence shown here is derived from an EMBL/GenBank/DDBJ whole genome shotgun (WGS) entry which is preliminary data.</text>
</comment>
<feature type="compositionally biased region" description="Low complexity" evidence="4">
    <location>
        <begin position="113"/>
        <end position="134"/>
    </location>
</feature>
<feature type="compositionally biased region" description="Basic and acidic residues" evidence="4">
    <location>
        <begin position="26"/>
        <end position="47"/>
    </location>
</feature>
<protein>
    <recommendedName>
        <fullName evidence="5">HTH luxR-type domain-containing protein</fullName>
    </recommendedName>
</protein>
<dbReference type="Pfam" id="PF00196">
    <property type="entry name" value="GerE"/>
    <property type="match status" value="1"/>
</dbReference>
<reference evidence="7" key="1">
    <citation type="journal article" date="2019" name="Int. J. Syst. Evol. Microbiol.">
        <title>The Global Catalogue of Microorganisms (GCM) 10K type strain sequencing project: providing services to taxonomists for standard genome sequencing and annotation.</title>
        <authorList>
            <consortium name="The Broad Institute Genomics Platform"/>
            <consortium name="The Broad Institute Genome Sequencing Center for Infectious Disease"/>
            <person name="Wu L."/>
            <person name="Ma J."/>
        </authorList>
    </citation>
    <scope>NUCLEOTIDE SEQUENCE [LARGE SCALE GENOMIC DNA]</scope>
    <source>
        <strain evidence="7">JCM 16259</strain>
    </source>
</reference>
<feature type="region of interest" description="Disordered" evidence="4">
    <location>
        <begin position="16"/>
        <end position="47"/>
    </location>
</feature>
<dbReference type="Proteomes" id="UP001500730">
    <property type="component" value="Unassembled WGS sequence"/>
</dbReference>
<dbReference type="InterPro" id="IPR036388">
    <property type="entry name" value="WH-like_DNA-bd_sf"/>
</dbReference>
<dbReference type="RefSeq" id="WP_344253444.1">
    <property type="nucleotide sequence ID" value="NZ_BAAARE010000003.1"/>
</dbReference>
<keyword evidence="7" id="KW-1185">Reference proteome</keyword>
<organism evidence="6 7">
    <name type="scientific">Terrabacter carboxydivorans</name>
    <dbReference type="NCBI Taxonomy" id="619730"/>
    <lineage>
        <taxon>Bacteria</taxon>
        <taxon>Bacillati</taxon>
        <taxon>Actinomycetota</taxon>
        <taxon>Actinomycetes</taxon>
        <taxon>Micrococcales</taxon>
        <taxon>Intrasporangiaceae</taxon>
        <taxon>Terrabacter</taxon>
    </lineage>
</organism>
<keyword evidence="2" id="KW-0238">DNA-binding</keyword>
<keyword evidence="1" id="KW-0805">Transcription regulation</keyword>
<evidence type="ECO:0000313" key="7">
    <source>
        <dbReference type="Proteomes" id="UP001500730"/>
    </source>
</evidence>
<keyword evidence="3" id="KW-0804">Transcription</keyword>
<evidence type="ECO:0000313" key="6">
    <source>
        <dbReference type="EMBL" id="GAA2474209.1"/>
    </source>
</evidence>
<dbReference type="InterPro" id="IPR016032">
    <property type="entry name" value="Sig_transdc_resp-reg_C-effctor"/>
</dbReference>
<evidence type="ECO:0000256" key="2">
    <source>
        <dbReference type="ARBA" id="ARBA00023125"/>
    </source>
</evidence>
<evidence type="ECO:0000256" key="1">
    <source>
        <dbReference type="ARBA" id="ARBA00023015"/>
    </source>
</evidence>
<evidence type="ECO:0000256" key="3">
    <source>
        <dbReference type="ARBA" id="ARBA00023163"/>
    </source>
</evidence>
<dbReference type="CDD" id="cd06170">
    <property type="entry name" value="LuxR_C_like"/>
    <property type="match status" value="1"/>
</dbReference>
<proteinExistence type="predicted"/>
<evidence type="ECO:0000256" key="4">
    <source>
        <dbReference type="SAM" id="MobiDB-lite"/>
    </source>
</evidence>